<keyword evidence="6 10" id="KW-0346">Stress response</keyword>
<evidence type="ECO:0000256" key="6">
    <source>
        <dbReference type="ARBA" id="ARBA00023016"/>
    </source>
</evidence>
<accession>A0A1B1YS35</accession>
<evidence type="ECO:0000259" key="12">
    <source>
        <dbReference type="SMART" id="SM00387"/>
    </source>
</evidence>
<evidence type="ECO:0000256" key="11">
    <source>
        <dbReference type="PIRSR" id="PIRSR002583-1"/>
    </source>
</evidence>
<dbReference type="EMBL" id="CP014671">
    <property type="protein sequence ID" value="ANX03680.1"/>
    <property type="molecule type" value="Genomic_DNA"/>
</dbReference>
<dbReference type="PRINTS" id="PR00775">
    <property type="entry name" value="HEATSHOCK90"/>
</dbReference>
<feature type="binding site" evidence="11">
    <location>
        <position position="85"/>
    </location>
    <ligand>
        <name>ATP</name>
        <dbReference type="ChEBI" id="CHEBI:30616"/>
    </ligand>
</feature>
<evidence type="ECO:0000256" key="7">
    <source>
        <dbReference type="ARBA" id="ARBA00023186"/>
    </source>
</evidence>
<dbReference type="RefSeq" id="WP_068803246.1">
    <property type="nucleotide sequence ID" value="NZ_CP014671.1"/>
</dbReference>
<feature type="binding site" evidence="11">
    <location>
        <begin position="122"/>
        <end position="127"/>
    </location>
    <ligand>
        <name>ATP</name>
        <dbReference type="ChEBI" id="CHEBI:30616"/>
    </ligand>
</feature>
<dbReference type="InterPro" id="IPR019805">
    <property type="entry name" value="Heat_shock_protein_90_CS"/>
</dbReference>
<dbReference type="OrthoDB" id="9802640at2"/>
<keyword evidence="14" id="KW-1185">Reference proteome</keyword>
<dbReference type="InterPro" id="IPR020575">
    <property type="entry name" value="Hsp90_N"/>
</dbReference>
<feature type="region of interest" description="C" evidence="10">
    <location>
        <begin position="559"/>
        <end position="631"/>
    </location>
</feature>
<dbReference type="Gene3D" id="3.40.50.11260">
    <property type="match status" value="1"/>
</dbReference>
<dbReference type="InterPro" id="IPR020568">
    <property type="entry name" value="Ribosomal_Su5_D2-typ_SF"/>
</dbReference>
<dbReference type="Proteomes" id="UP000092952">
    <property type="component" value="Chromosome"/>
</dbReference>
<feature type="region of interest" description="A; substrate-binding" evidence="10">
    <location>
        <begin position="1"/>
        <end position="344"/>
    </location>
</feature>
<dbReference type="Pfam" id="PF13589">
    <property type="entry name" value="HATPase_c_3"/>
    <property type="match status" value="1"/>
</dbReference>
<dbReference type="Gene3D" id="3.30.230.80">
    <property type="match status" value="1"/>
</dbReference>
<dbReference type="HAMAP" id="MF_00505">
    <property type="entry name" value="HSP90"/>
    <property type="match status" value="1"/>
</dbReference>
<dbReference type="InterPro" id="IPR037196">
    <property type="entry name" value="HSP90_C"/>
</dbReference>
<feature type="binding site" evidence="11">
    <location>
        <position position="34"/>
    </location>
    <ligand>
        <name>ATP</name>
        <dbReference type="ChEBI" id="CHEBI:30616"/>
    </ligand>
</feature>
<evidence type="ECO:0000256" key="5">
    <source>
        <dbReference type="ARBA" id="ARBA00022840"/>
    </source>
</evidence>
<reference evidence="14" key="1">
    <citation type="submission" date="2016-03" db="EMBL/GenBank/DDBJ databases">
        <title>Complete genome sequence of Solimmundus cernigliae, representing a novel lineage of polycyclic aromatic hydrocarbon degraders within the Gammaproteobacteria.</title>
        <authorList>
            <person name="Singleton D.R."/>
            <person name="Dickey A.N."/>
            <person name="Scholl E.H."/>
            <person name="Wright F.A."/>
            <person name="Aitken M.D."/>
        </authorList>
    </citation>
    <scope>NUCLEOTIDE SEQUENCE [LARGE SCALE GENOMIC DNA]</scope>
    <source>
        <strain evidence="14">TR3.2</strain>
    </source>
</reference>
<feature type="binding site" evidence="11">
    <location>
        <position position="80"/>
    </location>
    <ligand>
        <name>ATP</name>
        <dbReference type="ChEBI" id="CHEBI:30616"/>
    </ligand>
</feature>
<dbReference type="GO" id="GO:0016887">
    <property type="term" value="F:ATP hydrolysis activity"/>
    <property type="evidence" value="ECO:0007669"/>
    <property type="project" value="InterPro"/>
</dbReference>
<dbReference type="PIRSF" id="PIRSF002583">
    <property type="entry name" value="Hsp90"/>
    <property type="match status" value="1"/>
</dbReference>
<evidence type="ECO:0000256" key="9">
    <source>
        <dbReference type="ARBA" id="ARBA00070675"/>
    </source>
</evidence>
<feature type="binding site" evidence="11">
    <location>
        <position position="93"/>
    </location>
    <ligand>
        <name>ATP</name>
        <dbReference type="ChEBI" id="CHEBI:30616"/>
    </ligand>
</feature>
<evidence type="ECO:0000313" key="14">
    <source>
        <dbReference type="Proteomes" id="UP000092952"/>
    </source>
</evidence>
<dbReference type="GO" id="GO:0140662">
    <property type="term" value="F:ATP-dependent protein folding chaperone"/>
    <property type="evidence" value="ECO:0007669"/>
    <property type="project" value="InterPro"/>
</dbReference>
<dbReference type="Pfam" id="PF00183">
    <property type="entry name" value="HSP90"/>
    <property type="match status" value="1"/>
</dbReference>
<organism evidence="13 14">
    <name type="scientific">Immundisolibacter cernigliae</name>
    <dbReference type="NCBI Taxonomy" id="1810504"/>
    <lineage>
        <taxon>Bacteria</taxon>
        <taxon>Pseudomonadati</taxon>
        <taxon>Pseudomonadota</taxon>
        <taxon>Gammaproteobacteria</taxon>
        <taxon>Immundisolibacterales</taxon>
        <taxon>Immundisolibacteraceae</taxon>
        <taxon>Immundisolibacter</taxon>
    </lineage>
</organism>
<dbReference type="SUPFAM" id="SSF54211">
    <property type="entry name" value="Ribosomal protein S5 domain 2-like"/>
    <property type="match status" value="1"/>
</dbReference>
<feature type="binding site" evidence="11">
    <location>
        <position position="344"/>
    </location>
    <ligand>
        <name>ATP</name>
        <dbReference type="ChEBI" id="CHEBI:30616"/>
    </ligand>
</feature>
<dbReference type="Gene3D" id="3.30.565.10">
    <property type="entry name" value="Histidine kinase-like ATPase, C-terminal domain"/>
    <property type="match status" value="1"/>
</dbReference>
<dbReference type="SMART" id="SM00387">
    <property type="entry name" value="HATPase_c"/>
    <property type="match status" value="1"/>
</dbReference>
<protein>
    <recommendedName>
        <fullName evidence="9 10">Chaperone protein HtpG</fullName>
    </recommendedName>
    <alternativeName>
        <fullName evidence="10">Heat shock protein HtpG</fullName>
    </alternativeName>
    <alternativeName>
        <fullName evidence="10">High temperature protein G</fullName>
    </alternativeName>
</protein>
<keyword evidence="7 10" id="KW-0143">Chaperone</keyword>
<dbReference type="GO" id="GO:0005524">
    <property type="term" value="F:ATP binding"/>
    <property type="evidence" value="ECO:0007669"/>
    <property type="project" value="UniProtKB-UniRule"/>
</dbReference>
<dbReference type="FunCoup" id="A0A1B1YS35">
    <property type="interactions" value="456"/>
</dbReference>
<evidence type="ECO:0000256" key="2">
    <source>
        <dbReference type="ARBA" id="ARBA00008239"/>
    </source>
</evidence>
<evidence type="ECO:0000256" key="3">
    <source>
        <dbReference type="ARBA" id="ARBA00022490"/>
    </source>
</evidence>
<dbReference type="GO" id="GO:0051082">
    <property type="term" value="F:unfolded protein binding"/>
    <property type="evidence" value="ECO:0007669"/>
    <property type="project" value="UniProtKB-UniRule"/>
</dbReference>
<feature type="binding site" evidence="11">
    <location>
        <begin position="100"/>
        <end position="101"/>
    </location>
    <ligand>
        <name>ATP</name>
        <dbReference type="ChEBI" id="CHEBI:30616"/>
    </ligand>
</feature>
<keyword evidence="3 10" id="KW-0963">Cytoplasm</keyword>
<dbReference type="InterPro" id="IPR036890">
    <property type="entry name" value="HATPase_C_sf"/>
</dbReference>
<feature type="binding site" evidence="11">
    <location>
        <position position="38"/>
    </location>
    <ligand>
        <name>ATP</name>
        <dbReference type="ChEBI" id="CHEBI:30616"/>
    </ligand>
</feature>
<comment type="similarity">
    <text evidence="2 10">Belongs to the heat shock protein 90 family.</text>
</comment>
<dbReference type="AlphaFoldDB" id="A0A1B1YS35"/>
<dbReference type="FunFam" id="3.30.565.10:FF:000009">
    <property type="entry name" value="Molecular chaperone HtpG"/>
    <property type="match status" value="1"/>
</dbReference>
<comment type="function">
    <text evidence="8 10">Molecular chaperone. Has ATPase activity.</text>
</comment>
<gene>
    <name evidence="10" type="primary">htpG</name>
    <name evidence="13" type="ORF">PG2T_05375</name>
</gene>
<keyword evidence="5 10" id="KW-0067">ATP-binding</keyword>
<dbReference type="SUPFAM" id="SSF110942">
    <property type="entry name" value="HSP90 C-terminal domain"/>
    <property type="match status" value="1"/>
</dbReference>
<feature type="domain" description="Histidine kinase/HSP90-like ATPase" evidence="12">
    <location>
        <begin position="27"/>
        <end position="183"/>
    </location>
</feature>
<comment type="subunit">
    <text evidence="10">Homodimer.</text>
</comment>
<evidence type="ECO:0000256" key="4">
    <source>
        <dbReference type="ARBA" id="ARBA00022741"/>
    </source>
</evidence>
<dbReference type="Gene3D" id="1.20.120.790">
    <property type="entry name" value="Heat shock protein 90, C-terminal domain"/>
    <property type="match status" value="1"/>
</dbReference>
<evidence type="ECO:0000256" key="1">
    <source>
        <dbReference type="ARBA" id="ARBA00004496"/>
    </source>
</evidence>
<evidence type="ECO:0000256" key="10">
    <source>
        <dbReference type="HAMAP-Rule" id="MF_00505"/>
    </source>
</evidence>
<dbReference type="FunFam" id="3.30.230.80:FF:000002">
    <property type="entry name" value="Molecular chaperone HtpG"/>
    <property type="match status" value="1"/>
</dbReference>
<dbReference type="PANTHER" id="PTHR11528">
    <property type="entry name" value="HEAT SHOCK PROTEIN 90 FAMILY MEMBER"/>
    <property type="match status" value="1"/>
</dbReference>
<dbReference type="InterPro" id="IPR003594">
    <property type="entry name" value="HATPase_dom"/>
</dbReference>
<evidence type="ECO:0000313" key="13">
    <source>
        <dbReference type="EMBL" id="ANX03680.1"/>
    </source>
</evidence>
<keyword evidence="4 10" id="KW-0547">Nucleotide-binding</keyword>
<comment type="caution">
    <text evidence="10">Lacks conserved residue(s) required for the propagation of feature annotation.</text>
</comment>
<dbReference type="NCBIfam" id="NF003555">
    <property type="entry name" value="PRK05218.1"/>
    <property type="match status" value="1"/>
</dbReference>
<dbReference type="GO" id="GO:0005737">
    <property type="term" value="C:cytoplasm"/>
    <property type="evidence" value="ECO:0007669"/>
    <property type="project" value="UniProtKB-SubCell"/>
</dbReference>
<dbReference type="InParanoid" id="A0A1B1YS35"/>
<sequence>MSQVETLSFATETRQLLKLMIHSLYSNREIFLRELVSNASDALDKLRFEGYSDAALMDGGGELGIEIECDPEAHTVTVRDNGIGMSREEVIANIGTIAHSGTAEFLQTQQAGQTQDARLIGQFGVGFYSAFIVADTVTLTTRRAGRPDEEGVRWQSAGEGEYSIETVSAPRGTQIVLHLRDDAHEFADAWRLKSIIRTYSDHITFPVRMPAAKPVADEGEPEAADIDATPAWDTVNQATALWARPRTEITQDEYDAFYKQLSYDMQAPLAQLHSRVEGSHEYTALLFVPAAEPFDLWDRDRRHGVRLYVKRVFIMDDAAHLLPTYLRFVRGVIDADDLPLNVSREILQGSKVVDSIRAGCTRRILGLLEDMARDDADKYQRFWGLFGRVLKEGVVEDHANRDRIAGLLRFATTREATPTVSLADYVARMKDGQKAIYYITADSVAAAAASPHLEALRARGVEVLLLGDRIDEWLVGSLPAFDGKPLQSAAQADLNLDELGPAETELPPVADADWQPTLSALQTALKDTVESVRLSDRLTESPVCLVAGKEGLSGNLERLLKSAGQAVPDNKRVLEINPRHPLLARVKAGADAEHIDDWARLLYEQALLAEGGQLEAPAQFVQRLNRLLLGG</sequence>
<feature type="binding site" evidence="11">
    <location>
        <position position="173"/>
    </location>
    <ligand>
        <name>ATP</name>
        <dbReference type="ChEBI" id="CHEBI:30616"/>
    </ligand>
</feature>
<dbReference type="KEGG" id="gbi:PG2T_05375"/>
<dbReference type="STRING" id="1810504.PG2T_05375"/>
<dbReference type="PROSITE" id="PS00298">
    <property type="entry name" value="HSP90"/>
    <property type="match status" value="1"/>
</dbReference>
<dbReference type="InterPro" id="IPR001404">
    <property type="entry name" value="Hsp90_fam"/>
</dbReference>
<evidence type="ECO:0000256" key="8">
    <source>
        <dbReference type="ARBA" id="ARBA00058590"/>
    </source>
</evidence>
<proteinExistence type="inferred from homology"/>
<name>A0A1B1YS35_9GAMM</name>
<dbReference type="CDD" id="cd16927">
    <property type="entry name" value="HATPase_Hsp90-like"/>
    <property type="match status" value="1"/>
</dbReference>
<dbReference type="SUPFAM" id="SSF55874">
    <property type="entry name" value="ATPase domain of HSP90 chaperone/DNA topoisomerase II/histidine kinase"/>
    <property type="match status" value="1"/>
</dbReference>
<comment type="subcellular location">
    <subcellularLocation>
        <location evidence="1 10">Cytoplasm</location>
    </subcellularLocation>
</comment>